<dbReference type="EMBL" id="CAUOFW020003636">
    <property type="protein sequence ID" value="CAK9161187.1"/>
    <property type="molecule type" value="Genomic_DNA"/>
</dbReference>
<dbReference type="Proteomes" id="UP001642360">
    <property type="component" value="Unassembled WGS sequence"/>
</dbReference>
<dbReference type="AlphaFoldDB" id="A0ABC8T2G2"/>
<evidence type="ECO:0000313" key="1">
    <source>
        <dbReference type="EMBL" id="CAK9161187.1"/>
    </source>
</evidence>
<organism evidence="1 2">
    <name type="scientific">Ilex paraguariensis</name>
    <name type="common">yerba mate</name>
    <dbReference type="NCBI Taxonomy" id="185542"/>
    <lineage>
        <taxon>Eukaryota</taxon>
        <taxon>Viridiplantae</taxon>
        <taxon>Streptophyta</taxon>
        <taxon>Embryophyta</taxon>
        <taxon>Tracheophyta</taxon>
        <taxon>Spermatophyta</taxon>
        <taxon>Magnoliopsida</taxon>
        <taxon>eudicotyledons</taxon>
        <taxon>Gunneridae</taxon>
        <taxon>Pentapetalae</taxon>
        <taxon>asterids</taxon>
        <taxon>campanulids</taxon>
        <taxon>Aquifoliales</taxon>
        <taxon>Aquifoliaceae</taxon>
        <taxon>Ilex</taxon>
    </lineage>
</organism>
<name>A0ABC8T2G2_9AQUA</name>
<protein>
    <submittedName>
        <fullName evidence="1">Uncharacterized protein</fullName>
    </submittedName>
</protein>
<reference evidence="1 2" key="1">
    <citation type="submission" date="2024-02" db="EMBL/GenBank/DDBJ databases">
        <authorList>
            <person name="Vignale AGUSTIN F."/>
            <person name="Sosa J E."/>
            <person name="Modenutti C."/>
        </authorList>
    </citation>
    <scope>NUCLEOTIDE SEQUENCE [LARGE SCALE GENOMIC DNA]</scope>
</reference>
<gene>
    <name evidence="1" type="ORF">ILEXP_LOCUS29976</name>
</gene>
<accession>A0ABC8T2G2</accession>
<comment type="caution">
    <text evidence="1">The sequence shown here is derived from an EMBL/GenBank/DDBJ whole genome shotgun (WGS) entry which is preliminary data.</text>
</comment>
<proteinExistence type="predicted"/>
<evidence type="ECO:0000313" key="2">
    <source>
        <dbReference type="Proteomes" id="UP001642360"/>
    </source>
</evidence>
<sequence length="168" mass="18626">MLLPESSFMVEVGATQSSWVNDHLSTAPLFAWPECDNVDSSVVTLPNGESIQHNHSLSHFEGYDHQCQEYASSGNNIVAAASLAETTEQGRHCIVEETSLNVKNNGVELRKHPWLLMQEVSIAVIGDSYAEMLKGFQQEPPLEESEISMVPYMWGAHNLSDYQLGNCD</sequence>
<keyword evidence="2" id="KW-1185">Reference proteome</keyword>